<evidence type="ECO:0000313" key="2">
    <source>
        <dbReference type="Proteomes" id="UP001244427"/>
    </source>
</evidence>
<evidence type="ECO:0000313" key="1">
    <source>
        <dbReference type="EMBL" id="MDQ0646437.1"/>
    </source>
</evidence>
<proteinExistence type="predicted"/>
<dbReference type="EMBL" id="JAUSXV010000001">
    <property type="protein sequence ID" value="MDQ0646437.1"/>
    <property type="molecule type" value="Genomic_DNA"/>
</dbReference>
<dbReference type="Gene3D" id="2.60.120.10">
    <property type="entry name" value="Jelly Rolls"/>
    <property type="match status" value="1"/>
</dbReference>
<dbReference type="SUPFAM" id="SSF51206">
    <property type="entry name" value="cAMP-binding domain-like"/>
    <property type="match status" value="1"/>
</dbReference>
<name>A0AAW8ETI1_9MICO</name>
<sequence>MCGRIEVGVSEKGEMIGQTALTRERTKVVTVAGEILTVVVLPLETVDELIRTRPRLAAEIGESLEFKRTQAEARLAELGIARGGILGL</sequence>
<comment type="caution">
    <text evidence="1">The sequence shown here is derived from an EMBL/GenBank/DDBJ whole genome shotgun (WGS) entry which is preliminary data.</text>
</comment>
<organism evidence="1 2">
    <name type="scientific">Microbacterium natoriense</name>
    <dbReference type="NCBI Taxonomy" id="284570"/>
    <lineage>
        <taxon>Bacteria</taxon>
        <taxon>Bacillati</taxon>
        <taxon>Actinomycetota</taxon>
        <taxon>Actinomycetes</taxon>
        <taxon>Micrococcales</taxon>
        <taxon>Microbacteriaceae</taxon>
        <taxon>Microbacterium</taxon>
    </lineage>
</organism>
<protein>
    <submittedName>
        <fullName evidence="1">CRP-like cAMP-binding protein</fullName>
    </submittedName>
</protein>
<dbReference type="AlphaFoldDB" id="A0AAW8ETI1"/>
<accession>A0AAW8ETI1</accession>
<dbReference type="Proteomes" id="UP001244427">
    <property type="component" value="Unassembled WGS sequence"/>
</dbReference>
<dbReference type="InterPro" id="IPR018490">
    <property type="entry name" value="cNMP-bd_dom_sf"/>
</dbReference>
<gene>
    <name evidence="1" type="ORF">QFZ53_000633</name>
</gene>
<keyword evidence="2" id="KW-1185">Reference proteome</keyword>
<dbReference type="InterPro" id="IPR014710">
    <property type="entry name" value="RmlC-like_jellyroll"/>
</dbReference>
<reference evidence="1 2" key="1">
    <citation type="submission" date="2023-07" db="EMBL/GenBank/DDBJ databases">
        <title>Comparative genomics of wheat-associated soil bacteria to identify genetic determinants of phenazine resistance.</title>
        <authorList>
            <person name="Mouncey N."/>
        </authorList>
    </citation>
    <scope>NUCLEOTIDE SEQUENCE [LARGE SCALE GENOMIC DNA]</scope>
    <source>
        <strain evidence="1 2">W4I9-1</strain>
    </source>
</reference>